<gene>
    <name evidence="7" type="ORF">ACFOSS_10825</name>
</gene>
<keyword evidence="8" id="KW-1185">Reference proteome</keyword>
<accession>A0ABV8CP11</accession>
<evidence type="ECO:0000256" key="2">
    <source>
        <dbReference type="ARBA" id="ARBA00009142"/>
    </source>
</evidence>
<dbReference type="RefSeq" id="WP_377152370.1">
    <property type="nucleotide sequence ID" value="NZ_JBHSAF010000014.1"/>
</dbReference>
<feature type="transmembrane region" description="Helical" evidence="6">
    <location>
        <begin position="178"/>
        <end position="200"/>
    </location>
</feature>
<proteinExistence type="inferred from homology"/>
<reference evidence="8" key="1">
    <citation type="journal article" date="2019" name="Int. J. Syst. Evol. Microbiol.">
        <title>The Global Catalogue of Microorganisms (GCM) 10K type strain sequencing project: providing services to taxonomists for standard genome sequencing and annotation.</title>
        <authorList>
            <consortium name="The Broad Institute Genomics Platform"/>
            <consortium name="The Broad Institute Genome Sequencing Center for Infectious Disease"/>
            <person name="Wu L."/>
            <person name="Ma J."/>
        </authorList>
    </citation>
    <scope>NUCLEOTIDE SEQUENCE [LARGE SCALE GENOMIC DNA]</scope>
    <source>
        <strain evidence="8">CCUG 54939</strain>
    </source>
</reference>
<dbReference type="InterPro" id="IPR002781">
    <property type="entry name" value="TM_pro_TauE-like"/>
</dbReference>
<dbReference type="Pfam" id="PF01925">
    <property type="entry name" value="TauE"/>
    <property type="match status" value="1"/>
</dbReference>
<feature type="transmembrane region" description="Helical" evidence="6">
    <location>
        <begin position="46"/>
        <end position="64"/>
    </location>
</feature>
<feature type="transmembrane region" description="Helical" evidence="6">
    <location>
        <begin position="76"/>
        <end position="94"/>
    </location>
</feature>
<dbReference type="EMBL" id="JBHSAF010000014">
    <property type="protein sequence ID" value="MFC3913957.1"/>
    <property type="molecule type" value="Genomic_DNA"/>
</dbReference>
<evidence type="ECO:0000256" key="1">
    <source>
        <dbReference type="ARBA" id="ARBA00004141"/>
    </source>
</evidence>
<evidence type="ECO:0000256" key="5">
    <source>
        <dbReference type="ARBA" id="ARBA00023136"/>
    </source>
</evidence>
<feature type="transmembrane region" description="Helical" evidence="6">
    <location>
        <begin position="6"/>
        <end position="34"/>
    </location>
</feature>
<comment type="subcellular location">
    <subcellularLocation>
        <location evidence="6">Cell membrane</location>
        <topology evidence="6">Multi-pass membrane protein</topology>
    </subcellularLocation>
    <subcellularLocation>
        <location evidence="1">Membrane</location>
        <topology evidence="1">Multi-pass membrane protein</topology>
    </subcellularLocation>
</comment>
<comment type="caution">
    <text evidence="7">The sequence shown here is derived from an EMBL/GenBank/DDBJ whole genome shotgun (WGS) entry which is preliminary data.</text>
</comment>
<feature type="transmembrane region" description="Helical" evidence="6">
    <location>
        <begin position="143"/>
        <end position="166"/>
    </location>
</feature>
<keyword evidence="6" id="KW-1003">Cell membrane</keyword>
<keyword evidence="4 6" id="KW-1133">Transmembrane helix</keyword>
<evidence type="ECO:0000256" key="3">
    <source>
        <dbReference type="ARBA" id="ARBA00022692"/>
    </source>
</evidence>
<feature type="transmembrane region" description="Helical" evidence="6">
    <location>
        <begin position="212"/>
        <end position="231"/>
    </location>
</feature>
<name>A0ABV8CP11_9GAMM</name>
<evidence type="ECO:0000256" key="4">
    <source>
        <dbReference type="ARBA" id="ARBA00022989"/>
    </source>
</evidence>
<comment type="similarity">
    <text evidence="2 6">Belongs to the 4-toluene sulfonate uptake permease (TSUP) (TC 2.A.102) family.</text>
</comment>
<protein>
    <recommendedName>
        <fullName evidence="6">Probable membrane transporter protein</fullName>
    </recommendedName>
</protein>
<keyword evidence="3 6" id="KW-0812">Transmembrane</keyword>
<feature type="transmembrane region" description="Helical" evidence="6">
    <location>
        <begin position="106"/>
        <end position="123"/>
    </location>
</feature>
<evidence type="ECO:0000313" key="8">
    <source>
        <dbReference type="Proteomes" id="UP001595692"/>
    </source>
</evidence>
<sequence length="262" mass="28121">MTLILIYLATGLLSGFLAGLFGIGGGLIIVPLLLLSYRLQGLPESISIHLAVGTSLACIVFTALSSVRAHMAKVELEWRLVLQLSAGMVCGALLGGDIAAGLSATLLQQLIGLFALVMALQIWCDWRPQGKHPHVTRLERPLVGTAIGVSSALFGIGGGTLIVPYLRWRHVPMVQAIAISAACGIPVTVSATISYIYHGWHEPALPAHAFGFVYWPALLGIVLTSTLTARLGVRLAHRLSSLWLRRSFALLQLLIAIKFLFF</sequence>
<dbReference type="PANTHER" id="PTHR43483:SF3">
    <property type="entry name" value="MEMBRANE TRANSPORTER PROTEIN HI_0806-RELATED"/>
    <property type="match status" value="1"/>
</dbReference>
<dbReference type="Proteomes" id="UP001595692">
    <property type="component" value="Unassembled WGS sequence"/>
</dbReference>
<evidence type="ECO:0000256" key="6">
    <source>
        <dbReference type="RuleBase" id="RU363041"/>
    </source>
</evidence>
<dbReference type="PANTHER" id="PTHR43483">
    <property type="entry name" value="MEMBRANE TRANSPORTER PROTEIN HI_0806-RELATED"/>
    <property type="match status" value="1"/>
</dbReference>
<keyword evidence="5 6" id="KW-0472">Membrane</keyword>
<evidence type="ECO:0000313" key="7">
    <source>
        <dbReference type="EMBL" id="MFC3913957.1"/>
    </source>
</evidence>
<feature type="transmembrane region" description="Helical" evidence="6">
    <location>
        <begin position="243"/>
        <end position="261"/>
    </location>
</feature>
<organism evidence="7 8">
    <name type="scientific">Pseudaeromonas sharmana</name>
    <dbReference type="NCBI Taxonomy" id="328412"/>
    <lineage>
        <taxon>Bacteria</taxon>
        <taxon>Pseudomonadati</taxon>
        <taxon>Pseudomonadota</taxon>
        <taxon>Gammaproteobacteria</taxon>
        <taxon>Aeromonadales</taxon>
        <taxon>Aeromonadaceae</taxon>
        <taxon>Pseudaeromonas</taxon>
    </lineage>
</organism>